<proteinExistence type="predicted"/>
<sequence length="83" mass="9104">MRDLALLKAGTLDLLSPALSLQAALSFLPPGSPAAPVRLRAYLAHTCLHDLYWLLRNDPYDFDAQRALKLPRTRQALAALPPA</sequence>
<dbReference type="Proteomes" id="UP001596297">
    <property type="component" value="Unassembled WGS sequence"/>
</dbReference>
<organism evidence="1 2">
    <name type="scientific">Deinococcus lacus</name>
    <dbReference type="NCBI Taxonomy" id="392561"/>
    <lineage>
        <taxon>Bacteria</taxon>
        <taxon>Thermotogati</taxon>
        <taxon>Deinococcota</taxon>
        <taxon>Deinococci</taxon>
        <taxon>Deinococcales</taxon>
        <taxon>Deinococcaceae</taxon>
        <taxon>Deinococcus</taxon>
    </lineage>
</organism>
<evidence type="ECO:0000313" key="2">
    <source>
        <dbReference type="Proteomes" id="UP001596297"/>
    </source>
</evidence>
<name>A0ABW1Y9T8_9DEIO</name>
<reference evidence="2" key="1">
    <citation type="journal article" date="2019" name="Int. J. Syst. Evol. Microbiol.">
        <title>The Global Catalogue of Microorganisms (GCM) 10K type strain sequencing project: providing services to taxonomists for standard genome sequencing and annotation.</title>
        <authorList>
            <consortium name="The Broad Institute Genomics Platform"/>
            <consortium name="The Broad Institute Genome Sequencing Center for Infectious Disease"/>
            <person name="Wu L."/>
            <person name="Ma J."/>
        </authorList>
    </citation>
    <scope>NUCLEOTIDE SEQUENCE [LARGE SCALE GENOMIC DNA]</scope>
    <source>
        <strain evidence="2">CGMCC 1.15772</strain>
    </source>
</reference>
<evidence type="ECO:0000313" key="1">
    <source>
        <dbReference type="EMBL" id="MFC6591058.1"/>
    </source>
</evidence>
<gene>
    <name evidence="1" type="ORF">ACFP81_02755</name>
</gene>
<dbReference type="EMBL" id="JBHSWD010000001">
    <property type="protein sequence ID" value="MFC6591058.1"/>
    <property type="molecule type" value="Genomic_DNA"/>
</dbReference>
<dbReference type="RefSeq" id="WP_380082064.1">
    <property type="nucleotide sequence ID" value="NZ_JBHSWD010000001.1"/>
</dbReference>
<keyword evidence="2" id="KW-1185">Reference proteome</keyword>
<accession>A0ABW1Y9T8</accession>
<comment type="caution">
    <text evidence="1">The sequence shown here is derived from an EMBL/GenBank/DDBJ whole genome shotgun (WGS) entry which is preliminary data.</text>
</comment>
<protein>
    <submittedName>
        <fullName evidence="1">Uncharacterized protein</fullName>
    </submittedName>
</protein>